<comment type="caution">
    <text evidence="1">The sequence shown here is derived from an EMBL/GenBank/DDBJ whole genome shotgun (WGS) entry which is preliminary data.</text>
</comment>
<dbReference type="EMBL" id="RRYP01014475">
    <property type="protein sequence ID" value="TNV75958.1"/>
    <property type="molecule type" value="Genomic_DNA"/>
</dbReference>
<gene>
    <name evidence="1" type="ORF">FGO68_gene6123</name>
</gene>
<accession>A0A8J8NJN5</accession>
<reference evidence="1" key="1">
    <citation type="submission" date="2019-06" db="EMBL/GenBank/DDBJ databases">
        <authorList>
            <person name="Zheng W."/>
        </authorList>
    </citation>
    <scope>NUCLEOTIDE SEQUENCE</scope>
    <source>
        <strain evidence="1">QDHG01</strain>
    </source>
</reference>
<protein>
    <submittedName>
        <fullName evidence="1">Uncharacterized protein</fullName>
    </submittedName>
</protein>
<organism evidence="1 2">
    <name type="scientific">Halteria grandinella</name>
    <dbReference type="NCBI Taxonomy" id="5974"/>
    <lineage>
        <taxon>Eukaryota</taxon>
        <taxon>Sar</taxon>
        <taxon>Alveolata</taxon>
        <taxon>Ciliophora</taxon>
        <taxon>Intramacronucleata</taxon>
        <taxon>Spirotrichea</taxon>
        <taxon>Stichotrichia</taxon>
        <taxon>Sporadotrichida</taxon>
        <taxon>Halteriidae</taxon>
        <taxon>Halteria</taxon>
    </lineage>
</organism>
<name>A0A8J8NJN5_HALGN</name>
<evidence type="ECO:0000313" key="1">
    <source>
        <dbReference type="EMBL" id="TNV75958.1"/>
    </source>
</evidence>
<dbReference type="AlphaFoldDB" id="A0A8J8NJN5"/>
<keyword evidence="2" id="KW-1185">Reference proteome</keyword>
<dbReference type="Proteomes" id="UP000785679">
    <property type="component" value="Unassembled WGS sequence"/>
</dbReference>
<proteinExistence type="predicted"/>
<evidence type="ECO:0000313" key="2">
    <source>
        <dbReference type="Proteomes" id="UP000785679"/>
    </source>
</evidence>
<sequence>MHYSFMEFSAMQENNLNSALINGPLILPPSWFFSHAMNSDARIAHQFADGGGESKRVYGALGYKLIGGLKLRDREATKPGSIEGISTLNTNITPAIQQKFRIAALDYWQHPMNLFSSSLKIDKIFT</sequence>